<protein>
    <submittedName>
        <fullName evidence="1">Uncharacterized protein</fullName>
    </submittedName>
</protein>
<reference evidence="1 2" key="1">
    <citation type="journal article" date="2011" name="J. Bacteriol.">
        <title>Complete genome sequence of the thermoacidophilic crenarchaeon Thermoproteus uzoniensis 768-20.</title>
        <authorList>
            <person name="Mardanov A.V."/>
            <person name="Gumerov V.M."/>
            <person name="Beletsky A.V."/>
            <person name="Prokofeva M.I."/>
            <person name="Bonch-Osmolovskaya E.A."/>
            <person name="Ravin N.V."/>
            <person name="Skryabin K.G."/>
        </authorList>
    </citation>
    <scope>NUCLEOTIDE SEQUENCE [LARGE SCALE GENOMIC DNA]</scope>
    <source>
        <strain evidence="1 2">768-20</strain>
    </source>
</reference>
<organism evidence="1 2">
    <name type="scientific">Thermoproteus uzoniensis (strain 768-20)</name>
    <dbReference type="NCBI Taxonomy" id="999630"/>
    <lineage>
        <taxon>Archaea</taxon>
        <taxon>Thermoproteota</taxon>
        <taxon>Thermoprotei</taxon>
        <taxon>Thermoproteales</taxon>
        <taxon>Thermoproteaceae</taxon>
        <taxon>Thermoproteus</taxon>
    </lineage>
</organism>
<dbReference type="AlphaFoldDB" id="F2L3K9"/>
<evidence type="ECO:0000313" key="2">
    <source>
        <dbReference type="Proteomes" id="UP000008138"/>
    </source>
</evidence>
<dbReference type="HOGENOM" id="CLU_3283081_0_0_2"/>
<dbReference type="Proteomes" id="UP000008138">
    <property type="component" value="Chromosome"/>
</dbReference>
<dbReference type="EMBL" id="CP002590">
    <property type="protein sequence ID" value="AEA13248.1"/>
    <property type="molecule type" value="Genomic_DNA"/>
</dbReference>
<gene>
    <name evidence="1" type="ordered locus">TUZN_1787</name>
</gene>
<dbReference type="KEGG" id="tuz:TUZN_1787"/>
<keyword evidence="2" id="KW-1185">Reference proteome</keyword>
<name>F2L3K9_THEU7</name>
<accession>F2L3K9</accession>
<evidence type="ECO:0000313" key="1">
    <source>
        <dbReference type="EMBL" id="AEA13248.1"/>
    </source>
</evidence>
<proteinExistence type="predicted"/>
<sequence length="40" mass="4392">MICAYIGGDRGGRLEEAVGVLEVKPNDGVKYLEEPYKPPQ</sequence>
<reference key="2">
    <citation type="submission" date="2011-03" db="EMBL/GenBank/DDBJ databases">
        <title>Complete genome sequence of the thermoacidophilic crenarchaeon Thermoproteus uzoniensis 768-20.</title>
        <authorList>
            <person name="Mardanov A.V."/>
            <person name="Gumerov V.M."/>
            <person name="Beletsky A.V."/>
            <person name="Prokofeva M.I."/>
            <person name="Bonch-Osmolovskaya E.A."/>
            <person name="Ravin N.V."/>
            <person name="Skryabin K.G."/>
        </authorList>
    </citation>
    <scope>NUCLEOTIDE SEQUENCE</scope>
    <source>
        <strain>768-20</strain>
    </source>
</reference>
<dbReference type="GeneID" id="78736783"/>
<dbReference type="RefSeq" id="WP_013680583.1">
    <property type="nucleotide sequence ID" value="NC_015315.1"/>
</dbReference>